<feature type="region of interest" description="Disordered" evidence="1">
    <location>
        <begin position="422"/>
        <end position="479"/>
    </location>
</feature>
<feature type="compositionally biased region" description="Basic and acidic residues" evidence="1">
    <location>
        <begin position="333"/>
        <end position="342"/>
    </location>
</feature>
<feature type="compositionally biased region" description="Polar residues" evidence="1">
    <location>
        <begin position="87"/>
        <end position="102"/>
    </location>
</feature>
<feature type="compositionally biased region" description="Low complexity" evidence="1">
    <location>
        <begin position="430"/>
        <end position="441"/>
    </location>
</feature>
<sequence>MGTKTRQRSPSKIALMKDKKPTTVEPNSAQIIKQPRQKKKKRSKKKRSKSQRPHLTVHGRSCSIHSLDSKGLPSEGQESPTELCCSNEDTGNASSETDNLGETHNAKLGTEKKRITLRKERTEPSEKPKDVSNSRENKKKIKYPNVVEKRKYQTVSEFQFVYPGKSNFHSLQENTKQNLRSIYQAKVEPKPPRSTQLSCWMPHHQWDIRKSQRGNATPDANCPVGNDFLRKNPTQALRSLTYKINKLVLVNENDLGPTRNTPSAPTVNSYFPHLQHNPVSEKTGPLTEAFQRSKRRSAKREDRVEQQPPVEAWSKLRGFPAPLRNSPRLRPVSAKEHHEKATDQMLARKRNPNVKLAGKGRGDLNRPGVDTDGIPQTKSAIIIPTVSRYLSSENLSAKGTPLGWKTVTQFLAEKNVAEGIPINGSQGELGSSSFSAASGTSPKDETSNTGADEPDRAEPERDVKVGDAGDLEPGSNATE</sequence>
<feature type="compositionally biased region" description="Basic and acidic residues" evidence="1">
    <location>
        <begin position="109"/>
        <end position="136"/>
    </location>
</feature>
<protein>
    <submittedName>
        <fullName evidence="3">Uncharacterized protein LOC117670268</fullName>
    </submittedName>
</protein>
<feature type="region of interest" description="Disordered" evidence="1">
    <location>
        <begin position="276"/>
        <end position="376"/>
    </location>
</feature>
<dbReference type="Proteomes" id="UP001652622">
    <property type="component" value="Unplaced"/>
</dbReference>
<dbReference type="GeneID" id="117670268"/>
<dbReference type="OMA" id="TPDANCP"/>
<accession>A0A6P9CQ44</accession>
<keyword evidence="2" id="KW-1185">Reference proteome</keyword>
<reference evidence="3" key="1">
    <citation type="submission" date="2025-08" db="UniProtKB">
        <authorList>
            <consortium name="RefSeq"/>
        </authorList>
    </citation>
    <scope>IDENTIFICATION</scope>
    <source>
        <tissue evidence="3">Blood</tissue>
    </source>
</reference>
<evidence type="ECO:0000256" key="1">
    <source>
        <dbReference type="SAM" id="MobiDB-lite"/>
    </source>
</evidence>
<feature type="compositionally biased region" description="Basic and acidic residues" evidence="1">
    <location>
        <begin position="453"/>
        <end position="467"/>
    </location>
</feature>
<dbReference type="InParanoid" id="A0A6P9CQ44"/>
<name>A0A6P9CQ44_PANGU</name>
<evidence type="ECO:0000313" key="3">
    <source>
        <dbReference type="RefSeq" id="XP_034281206.1"/>
    </source>
</evidence>
<dbReference type="RefSeq" id="XP_034281206.1">
    <property type="nucleotide sequence ID" value="XM_034425315.2"/>
</dbReference>
<gene>
    <name evidence="3" type="primary">LOC117670268</name>
</gene>
<feature type="compositionally biased region" description="Basic residues" evidence="1">
    <location>
        <begin position="35"/>
        <end position="57"/>
    </location>
</feature>
<organism evidence="2 3">
    <name type="scientific">Pantherophis guttatus</name>
    <name type="common">Corn snake</name>
    <name type="synonym">Elaphe guttata</name>
    <dbReference type="NCBI Taxonomy" id="94885"/>
    <lineage>
        <taxon>Eukaryota</taxon>
        <taxon>Metazoa</taxon>
        <taxon>Chordata</taxon>
        <taxon>Craniata</taxon>
        <taxon>Vertebrata</taxon>
        <taxon>Euteleostomi</taxon>
        <taxon>Lepidosauria</taxon>
        <taxon>Squamata</taxon>
        <taxon>Bifurcata</taxon>
        <taxon>Unidentata</taxon>
        <taxon>Episquamata</taxon>
        <taxon>Toxicofera</taxon>
        <taxon>Serpentes</taxon>
        <taxon>Colubroidea</taxon>
        <taxon>Colubridae</taxon>
        <taxon>Colubrinae</taxon>
        <taxon>Pantherophis</taxon>
    </lineage>
</organism>
<proteinExistence type="predicted"/>
<evidence type="ECO:0000313" key="2">
    <source>
        <dbReference type="Proteomes" id="UP001652622"/>
    </source>
</evidence>
<dbReference type="KEGG" id="pgut:117670268"/>
<feature type="region of interest" description="Disordered" evidence="1">
    <location>
        <begin position="1"/>
        <end position="138"/>
    </location>
</feature>
<dbReference type="AlphaFoldDB" id="A0A6P9CQ44"/>